<dbReference type="PANTHER" id="PTHR47354">
    <property type="entry name" value="NADH OXIDOREDUCTASE HCR"/>
    <property type="match status" value="1"/>
</dbReference>
<feature type="transmembrane region" description="Helical" evidence="13">
    <location>
        <begin position="189"/>
        <end position="213"/>
    </location>
</feature>
<keyword evidence="4 13" id="KW-0812">Transmembrane</keyword>
<evidence type="ECO:0000256" key="11">
    <source>
        <dbReference type="ARBA" id="ARBA00023014"/>
    </source>
</evidence>
<keyword evidence="3" id="KW-0285">Flavoprotein</keyword>
<accession>A0A4Y3QP93</accession>
<evidence type="ECO:0000256" key="5">
    <source>
        <dbReference type="ARBA" id="ARBA00022714"/>
    </source>
</evidence>
<feature type="transmembrane region" description="Helical" evidence="13">
    <location>
        <begin position="90"/>
        <end position="107"/>
    </location>
</feature>
<comment type="cofactor">
    <cofactor evidence="1">
        <name>FAD</name>
        <dbReference type="ChEBI" id="CHEBI:57692"/>
    </cofactor>
</comment>
<evidence type="ECO:0000256" key="13">
    <source>
        <dbReference type="SAM" id="Phobius"/>
    </source>
</evidence>
<feature type="transmembrane region" description="Helical" evidence="13">
    <location>
        <begin position="47"/>
        <end position="69"/>
    </location>
</feature>
<protein>
    <submittedName>
        <fullName evidence="15">Oxidoreductase</fullName>
    </submittedName>
</protein>
<comment type="subcellular location">
    <subcellularLocation>
        <location evidence="2">Membrane</location>
        <topology evidence="2">Multi-pass membrane protein</topology>
    </subcellularLocation>
</comment>
<dbReference type="Gene3D" id="3.40.50.80">
    <property type="entry name" value="Nucleotide-binding domain of ferredoxin-NADP reductase (FNR) module"/>
    <property type="match status" value="1"/>
</dbReference>
<sequence>MRRRERAEIALIAACWVSVVAAVMLFLGSGRPAQLTDLAGAVTAAGIVTGLVGTDLLLLMLVLAARVPWVDRTFGQDAAMRVHRRLGKPAVYLVLGHGALLTVGYSLRDGLSLWHQTLSLYSGADMLLALLGSCLLVLIVVTSLVIVRRRLAYEAWHAIHLISYAAVLVAVPHQLSAGQVLSGSTPQTFYWISLYVVAFGSIAWFRFAAPLLATQEHELRVARVDPLGPDVFTIHLRGRDLSRLGVRGGQYAIWRFWSRGTWWHAHPISFSAVPTDTDARLTVRTLGTGTERLRRLRPGTKVSFAGPYGMFTDAARTAPRLAIVSAGIGITPVRALLEDSGLRPGEATVVLRATERSKTFLWDEATTLVQNSGGDVVEMIGRRPAEVVSWMSADAIARGATISSVLPDLLDSDLFVCGPAEWTDLVVRDARAEGLPDRRIHVERFDAVGPRVPRRSRSLRRR</sequence>
<dbReference type="GO" id="GO:0046872">
    <property type="term" value="F:metal ion binding"/>
    <property type="evidence" value="ECO:0007669"/>
    <property type="project" value="UniProtKB-KW"/>
</dbReference>
<dbReference type="InterPro" id="IPR017938">
    <property type="entry name" value="Riboflavin_synthase-like_b-brl"/>
</dbReference>
<dbReference type="GO" id="GO:0016491">
    <property type="term" value="F:oxidoreductase activity"/>
    <property type="evidence" value="ECO:0007669"/>
    <property type="project" value="UniProtKB-KW"/>
</dbReference>
<dbReference type="Pfam" id="PF01794">
    <property type="entry name" value="Ferric_reduct"/>
    <property type="match status" value="1"/>
</dbReference>
<evidence type="ECO:0000256" key="7">
    <source>
        <dbReference type="ARBA" id="ARBA00022827"/>
    </source>
</evidence>
<evidence type="ECO:0000256" key="8">
    <source>
        <dbReference type="ARBA" id="ARBA00022989"/>
    </source>
</evidence>
<evidence type="ECO:0000256" key="9">
    <source>
        <dbReference type="ARBA" id="ARBA00023002"/>
    </source>
</evidence>
<dbReference type="InterPro" id="IPR017927">
    <property type="entry name" value="FAD-bd_FR_type"/>
</dbReference>
<dbReference type="SUPFAM" id="SSF52343">
    <property type="entry name" value="Ferredoxin reductase-like, C-terminal NADP-linked domain"/>
    <property type="match status" value="1"/>
</dbReference>
<dbReference type="Gene3D" id="2.40.30.10">
    <property type="entry name" value="Translation factors"/>
    <property type="match status" value="1"/>
</dbReference>
<gene>
    <name evidence="15" type="ORF">MTE01_18650</name>
</gene>
<evidence type="ECO:0000313" key="15">
    <source>
        <dbReference type="EMBL" id="GEB45920.1"/>
    </source>
</evidence>
<evidence type="ECO:0000256" key="3">
    <source>
        <dbReference type="ARBA" id="ARBA00022630"/>
    </source>
</evidence>
<name>A0A4Y3QP93_MICTE</name>
<keyword evidence="9" id="KW-0560">Oxidoreductase</keyword>
<dbReference type="EMBL" id="BJML01000005">
    <property type="protein sequence ID" value="GEB45920.1"/>
    <property type="molecule type" value="Genomic_DNA"/>
</dbReference>
<proteinExistence type="predicted"/>
<evidence type="ECO:0000256" key="12">
    <source>
        <dbReference type="ARBA" id="ARBA00023136"/>
    </source>
</evidence>
<evidence type="ECO:0000256" key="2">
    <source>
        <dbReference type="ARBA" id="ARBA00004141"/>
    </source>
</evidence>
<evidence type="ECO:0000256" key="10">
    <source>
        <dbReference type="ARBA" id="ARBA00023004"/>
    </source>
</evidence>
<keyword evidence="7" id="KW-0274">FAD</keyword>
<dbReference type="GO" id="GO:0051537">
    <property type="term" value="F:2 iron, 2 sulfur cluster binding"/>
    <property type="evidence" value="ECO:0007669"/>
    <property type="project" value="UniProtKB-KW"/>
</dbReference>
<comment type="caution">
    <text evidence="15">The sequence shown here is derived from an EMBL/GenBank/DDBJ whole genome shotgun (WGS) entry which is preliminary data.</text>
</comment>
<keyword evidence="12 13" id="KW-0472">Membrane</keyword>
<dbReference type="GO" id="GO:0050660">
    <property type="term" value="F:flavin adenine dinucleotide binding"/>
    <property type="evidence" value="ECO:0007669"/>
    <property type="project" value="TreeGrafter"/>
</dbReference>
<dbReference type="OrthoDB" id="9801223at2"/>
<evidence type="ECO:0000259" key="14">
    <source>
        <dbReference type="PROSITE" id="PS51384"/>
    </source>
</evidence>
<dbReference type="InterPro" id="IPR050415">
    <property type="entry name" value="MRET"/>
</dbReference>
<dbReference type="SUPFAM" id="SSF63380">
    <property type="entry name" value="Riboflavin synthase domain-like"/>
    <property type="match status" value="1"/>
</dbReference>
<dbReference type="PANTHER" id="PTHR47354:SF8">
    <property type="entry name" value="1,2-PHENYLACETYL-COA EPOXIDASE, SUBUNIT E"/>
    <property type="match status" value="1"/>
</dbReference>
<dbReference type="InterPro" id="IPR013130">
    <property type="entry name" value="Fe3_Rdtase_TM_dom"/>
</dbReference>
<dbReference type="AlphaFoldDB" id="A0A4Y3QP93"/>
<dbReference type="PROSITE" id="PS51384">
    <property type="entry name" value="FAD_FR"/>
    <property type="match status" value="1"/>
</dbReference>
<reference evidence="15 16" key="1">
    <citation type="submission" date="2019-06" db="EMBL/GenBank/DDBJ databases">
        <title>Whole genome shotgun sequence of Microbacterium testaceum NBRC 12675.</title>
        <authorList>
            <person name="Hosoyama A."/>
            <person name="Uohara A."/>
            <person name="Ohji S."/>
            <person name="Ichikawa N."/>
        </authorList>
    </citation>
    <scope>NUCLEOTIDE SEQUENCE [LARGE SCALE GENOMIC DNA]</scope>
    <source>
        <strain evidence="15 16">NBRC 12675</strain>
    </source>
</reference>
<dbReference type="GO" id="GO:0016020">
    <property type="term" value="C:membrane"/>
    <property type="evidence" value="ECO:0007669"/>
    <property type="project" value="UniProtKB-SubCell"/>
</dbReference>
<feature type="domain" description="FAD-binding FR-type" evidence="14">
    <location>
        <begin position="214"/>
        <end position="314"/>
    </location>
</feature>
<feature type="transmembrane region" description="Helical" evidence="13">
    <location>
        <begin position="7"/>
        <end position="27"/>
    </location>
</feature>
<dbReference type="Proteomes" id="UP000319525">
    <property type="component" value="Unassembled WGS sequence"/>
</dbReference>
<organism evidence="15 16">
    <name type="scientific">Microbacterium testaceum</name>
    <name type="common">Aureobacterium testaceum</name>
    <name type="synonym">Brevibacterium testaceum</name>
    <dbReference type="NCBI Taxonomy" id="2033"/>
    <lineage>
        <taxon>Bacteria</taxon>
        <taxon>Bacillati</taxon>
        <taxon>Actinomycetota</taxon>
        <taxon>Actinomycetes</taxon>
        <taxon>Micrococcales</taxon>
        <taxon>Microbacteriaceae</taxon>
        <taxon>Microbacterium</taxon>
    </lineage>
</organism>
<feature type="transmembrane region" description="Helical" evidence="13">
    <location>
        <begin position="127"/>
        <end position="147"/>
    </location>
</feature>
<evidence type="ECO:0000256" key="6">
    <source>
        <dbReference type="ARBA" id="ARBA00022723"/>
    </source>
</evidence>
<dbReference type="InterPro" id="IPR039261">
    <property type="entry name" value="FNR_nucleotide-bd"/>
</dbReference>
<dbReference type="RefSeq" id="WP_141377040.1">
    <property type="nucleotide sequence ID" value="NZ_BJML01000005.1"/>
</dbReference>
<keyword evidence="5" id="KW-0001">2Fe-2S</keyword>
<evidence type="ECO:0000256" key="4">
    <source>
        <dbReference type="ARBA" id="ARBA00022692"/>
    </source>
</evidence>
<feature type="transmembrane region" description="Helical" evidence="13">
    <location>
        <begin position="159"/>
        <end position="177"/>
    </location>
</feature>
<keyword evidence="6" id="KW-0479">Metal-binding</keyword>
<evidence type="ECO:0000313" key="16">
    <source>
        <dbReference type="Proteomes" id="UP000319525"/>
    </source>
</evidence>
<evidence type="ECO:0000256" key="1">
    <source>
        <dbReference type="ARBA" id="ARBA00001974"/>
    </source>
</evidence>
<keyword evidence="10" id="KW-0408">Iron</keyword>
<dbReference type="GeneID" id="57144550"/>
<keyword evidence="8 13" id="KW-1133">Transmembrane helix</keyword>
<keyword evidence="11" id="KW-0411">Iron-sulfur</keyword>